<evidence type="ECO:0000313" key="1">
    <source>
        <dbReference type="EMBL" id="KAJ7971661.1"/>
    </source>
</evidence>
<dbReference type="AlphaFoldDB" id="A0AAD7VD98"/>
<organism evidence="1 2">
    <name type="scientific">Quillaja saponaria</name>
    <name type="common">Soap bark tree</name>
    <dbReference type="NCBI Taxonomy" id="32244"/>
    <lineage>
        <taxon>Eukaryota</taxon>
        <taxon>Viridiplantae</taxon>
        <taxon>Streptophyta</taxon>
        <taxon>Embryophyta</taxon>
        <taxon>Tracheophyta</taxon>
        <taxon>Spermatophyta</taxon>
        <taxon>Magnoliopsida</taxon>
        <taxon>eudicotyledons</taxon>
        <taxon>Gunneridae</taxon>
        <taxon>Pentapetalae</taxon>
        <taxon>rosids</taxon>
        <taxon>fabids</taxon>
        <taxon>Fabales</taxon>
        <taxon>Quillajaceae</taxon>
        <taxon>Quillaja</taxon>
    </lineage>
</organism>
<sequence>MATIIVLVGALTQMQFMIATQIRSKALKGHHVHHNQLILTISTCQTLLIVLVTKKLDKILSEKLNTMIGHLPRVLNFLSASPSGSTVSK</sequence>
<protein>
    <submittedName>
        <fullName evidence="1">Uncharacterized protein</fullName>
    </submittedName>
</protein>
<name>A0AAD7VD98_QUISA</name>
<dbReference type="Proteomes" id="UP001163823">
    <property type="component" value="Chromosome 4"/>
</dbReference>
<dbReference type="EMBL" id="JARAOO010000004">
    <property type="protein sequence ID" value="KAJ7971661.1"/>
    <property type="molecule type" value="Genomic_DNA"/>
</dbReference>
<dbReference type="KEGG" id="qsa:O6P43_009659"/>
<accession>A0AAD7VD98</accession>
<comment type="caution">
    <text evidence="1">The sequence shown here is derived from an EMBL/GenBank/DDBJ whole genome shotgun (WGS) entry which is preliminary data.</text>
</comment>
<proteinExistence type="predicted"/>
<evidence type="ECO:0000313" key="2">
    <source>
        <dbReference type="Proteomes" id="UP001163823"/>
    </source>
</evidence>
<keyword evidence="2" id="KW-1185">Reference proteome</keyword>
<reference evidence="1" key="1">
    <citation type="journal article" date="2023" name="Science">
        <title>Elucidation of the pathway for biosynthesis of saponin adjuvants from the soapbark tree.</title>
        <authorList>
            <person name="Reed J."/>
            <person name="Orme A."/>
            <person name="El-Demerdash A."/>
            <person name="Owen C."/>
            <person name="Martin L.B.B."/>
            <person name="Misra R.C."/>
            <person name="Kikuchi S."/>
            <person name="Rejzek M."/>
            <person name="Martin A.C."/>
            <person name="Harkess A."/>
            <person name="Leebens-Mack J."/>
            <person name="Louveau T."/>
            <person name="Stephenson M.J."/>
            <person name="Osbourn A."/>
        </authorList>
    </citation>
    <scope>NUCLEOTIDE SEQUENCE</scope>
    <source>
        <strain evidence="1">S10</strain>
    </source>
</reference>
<gene>
    <name evidence="1" type="ORF">O6P43_009659</name>
</gene>